<dbReference type="Proteomes" id="UP001596408">
    <property type="component" value="Unassembled WGS sequence"/>
</dbReference>
<keyword evidence="1" id="KW-0472">Membrane</keyword>
<accession>A0ABD5U832</accession>
<keyword evidence="3" id="KW-1185">Reference proteome</keyword>
<feature type="transmembrane region" description="Helical" evidence="1">
    <location>
        <begin position="12"/>
        <end position="31"/>
    </location>
</feature>
<name>A0ABD5U832_9EURY</name>
<comment type="caution">
    <text evidence="2">The sequence shown here is derived from an EMBL/GenBank/DDBJ whole genome shotgun (WGS) entry which is preliminary data.</text>
</comment>
<keyword evidence="1" id="KW-0812">Transmembrane</keyword>
<sequence>MTDTQSGAGVGRATAVAQLCFGLALVGYGAAQWTNLVTATLPAVVSLAGGAVLLILGVTLLYRRS</sequence>
<evidence type="ECO:0000313" key="2">
    <source>
        <dbReference type="EMBL" id="MFC6826712.1"/>
    </source>
</evidence>
<dbReference type="AlphaFoldDB" id="A0ABD5U832"/>
<dbReference type="EMBL" id="JBHSXH010000015">
    <property type="protein sequence ID" value="MFC6826712.1"/>
    <property type="molecule type" value="Genomic_DNA"/>
</dbReference>
<gene>
    <name evidence="2" type="ORF">ACFQEV_17185</name>
</gene>
<evidence type="ECO:0000256" key="1">
    <source>
        <dbReference type="SAM" id="Phobius"/>
    </source>
</evidence>
<organism evidence="2 3">
    <name type="scientific">Halopelagius fulvigenes</name>
    <dbReference type="NCBI Taxonomy" id="1198324"/>
    <lineage>
        <taxon>Archaea</taxon>
        <taxon>Methanobacteriati</taxon>
        <taxon>Methanobacteriota</taxon>
        <taxon>Stenosarchaea group</taxon>
        <taxon>Halobacteria</taxon>
        <taxon>Halobacteriales</taxon>
        <taxon>Haloferacaceae</taxon>
    </lineage>
</organism>
<keyword evidence="1" id="KW-1133">Transmembrane helix</keyword>
<dbReference type="RefSeq" id="WP_379698711.1">
    <property type="nucleotide sequence ID" value="NZ_JBHSXH010000015.1"/>
</dbReference>
<protein>
    <submittedName>
        <fullName evidence="2">Uncharacterized protein</fullName>
    </submittedName>
</protein>
<proteinExistence type="predicted"/>
<feature type="transmembrane region" description="Helical" evidence="1">
    <location>
        <begin position="43"/>
        <end position="62"/>
    </location>
</feature>
<evidence type="ECO:0000313" key="3">
    <source>
        <dbReference type="Proteomes" id="UP001596408"/>
    </source>
</evidence>
<reference evidence="2 3" key="1">
    <citation type="journal article" date="2019" name="Int. J. Syst. Evol. Microbiol.">
        <title>The Global Catalogue of Microorganisms (GCM) 10K type strain sequencing project: providing services to taxonomists for standard genome sequencing and annotation.</title>
        <authorList>
            <consortium name="The Broad Institute Genomics Platform"/>
            <consortium name="The Broad Institute Genome Sequencing Center for Infectious Disease"/>
            <person name="Wu L."/>
            <person name="Ma J."/>
        </authorList>
    </citation>
    <scope>NUCLEOTIDE SEQUENCE [LARGE SCALE GENOMIC DNA]</scope>
    <source>
        <strain evidence="2 3">YIM 94188</strain>
    </source>
</reference>